<reference evidence="1" key="1">
    <citation type="submission" date="2020-06" db="EMBL/GenBank/DDBJ databases">
        <authorList>
            <consortium name="Plant Systems Biology data submission"/>
        </authorList>
    </citation>
    <scope>NUCLEOTIDE SEQUENCE</scope>
    <source>
        <strain evidence="1">D6</strain>
    </source>
</reference>
<dbReference type="EMBL" id="CAICTM010000019">
    <property type="protein sequence ID" value="CAB9497403.1"/>
    <property type="molecule type" value="Genomic_DNA"/>
</dbReference>
<organism evidence="1 2">
    <name type="scientific">Seminavis robusta</name>
    <dbReference type="NCBI Taxonomy" id="568900"/>
    <lineage>
        <taxon>Eukaryota</taxon>
        <taxon>Sar</taxon>
        <taxon>Stramenopiles</taxon>
        <taxon>Ochrophyta</taxon>
        <taxon>Bacillariophyta</taxon>
        <taxon>Bacillariophyceae</taxon>
        <taxon>Bacillariophycidae</taxon>
        <taxon>Naviculales</taxon>
        <taxon>Naviculaceae</taxon>
        <taxon>Seminavis</taxon>
    </lineage>
</organism>
<keyword evidence="2" id="KW-1185">Reference proteome</keyword>
<comment type="caution">
    <text evidence="1">The sequence shown here is derived from an EMBL/GenBank/DDBJ whole genome shotgun (WGS) entry which is preliminary data.</text>
</comment>
<evidence type="ECO:0000313" key="1">
    <source>
        <dbReference type="EMBL" id="CAB9497403.1"/>
    </source>
</evidence>
<accession>A0A9N8D6N7</accession>
<proteinExistence type="predicted"/>
<protein>
    <submittedName>
        <fullName evidence="1">Uncharacterized protein</fullName>
    </submittedName>
</protein>
<evidence type="ECO:0000313" key="2">
    <source>
        <dbReference type="Proteomes" id="UP001153069"/>
    </source>
</evidence>
<dbReference type="AlphaFoldDB" id="A0A9N8D6N7"/>
<name>A0A9N8D6N7_9STRA</name>
<dbReference type="Proteomes" id="UP001153069">
    <property type="component" value="Unassembled WGS sequence"/>
</dbReference>
<gene>
    <name evidence="1" type="ORF">SEMRO_19_G013531.1</name>
</gene>
<sequence>MMFGVCFKVFRGRPCFWWKLSQRHPVASTTNELPQNLKGVHSAPLFSLGDPNHGAIIEEEKEAMAKQLWDAIQTEVFTYSRLHLPRSAQKERPEGTMAQVEFNPFD</sequence>